<dbReference type="AlphaFoldDB" id="A0AAD5YA48"/>
<sequence>MGLKPAEDVPAEMWMAIFEELHVPADLYGVLLTCRKFHSYAIRALHRNVVWRSPTHVATNLPLWSAEPRMAADVKSLEIHISTLPEFYNARFVRLDGVMRHPVPGAVNPPHRIEEWPLSKSLSYYRLLEKYIFATRNLYDSMTTRMFTFTFLKSLVFRNLLFTDDLFKLLHSLPSLRSLHIEMCLFPGRSSCEPRDHSVLPITDLTLLNLRRRIQHLHGYDMHDNIGHGHVMADMDDDITHVLRLALAHHLQTLRIDSTADVLGRVYSYWDSATSTQAFRIPAHLRSLYLNRKKIVPTEIQPQFAGEQLFPDRALAALFTRCMNLTKVGLSNTLARYTSLPDGALPFLNAIEGLPEPVMLVVNGGARPIEAISLLWNENSRVTTFNNNNNNNNNNGNGMNGNHVALVVPAWQAPQQGFVPHHHHHHHPLYHQHHFQVGHPQPPPIVVQVQHGGVQAHFGGPAAPPLPDLHQLGGVNGGVGAGAVVGPIIGNGNGGVGGGGGNGNGNGNGNNNVGNTVLDTLLQISRVYPNLRMLAVESWEWEDEILIAACKLFPKLERLKLTYFGCGPSEETAVAIGPQHLCSLPNLRIFQTYQVQKGIYVEHPEHLFDPTYDTIQDEMTDLVIPWSRFCPQLREVQLHAGWRTVRGFGGGRWRVEKVRLVEDEDFRLHSAD</sequence>
<comment type="caution">
    <text evidence="1">The sequence shown here is derived from an EMBL/GenBank/DDBJ whole genome shotgun (WGS) entry which is preliminary data.</text>
</comment>
<dbReference type="Gene3D" id="3.80.10.10">
    <property type="entry name" value="Ribonuclease Inhibitor"/>
    <property type="match status" value="1"/>
</dbReference>
<accession>A0AAD5YA48</accession>
<dbReference type="SUPFAM" id="SSF52047">
    <property type="entry name" value="RNI-like"/>
    <property type="match status" value="1"/>
</dbReference>
<proteinExistence type="predicted"/>
<protein>
    <recommendedName>
        <fullName evidence="3">F-box domain-containing protein</fullName>
    </recommendedName>
</protein>
<organism evidence="1 2">
    <name type="scientific">Meripilus lineatus</name>
    <dbReference type="NCBI Taxonomy" id="2056292"/>
    <lineage>
        <taxon>Eukaryota</taxon>
        <taxon>Fungi</taxon>
        <taxon>Dikarya</taxon>
        <taxon>Basidiomycota</taxon>
        <taxon>Agaricomycotina</taxon>
        <taxon>Agaricomycetes</taxon>
        <taxon>Polyporales</taxon>
        <taxon>Meripilaceae</taxon>
        <taxon>Meripilus</taxon>
    </lineage>
</organism>
<reference evidence="1" key="1">
    <citation type="submission" date="2022-07" db="EMBL/GenBank/DDBJ databases">
        <title>Genome Sequence of Physisporinus lineatus.</title>
        <authorList>
            <person name="Buettner E."/>
        </authorList>
    </citation>
    <scope>NUCLEOTIDE SEQUENCE</scope>
    <source>
        <strain evidence="1">VT162</strain>
    </source>
</reference>
<dbReference type="Proteomes" id="UP001212997">
    <property type="component" value="Unassembled WGS sequence"/>
</dbReference>
<evidence type="ECO:0000313" key="1">
    <source>
        <dbReference type="EMBL" id="KAJ3477496.1"/>
    </source>
</evidence>
<evidence type="ECO:0008006" key="3">
    <source>
        <dbReference type="Google" id="ProtNLM"/>
    </source>
</evidence>
<name>A0AAD5YA48_9APHY</name>
<keyword evidence="2" id="KW-1185">Reference proteome</keyword>
<gene>
    <name evidence="1" type="ORF">NLI96_g10428</name>
</gene>
<evidence type="ECO:0000313" key="2">
    <source>
        <dbReference type="Proteomes" id="UP001212997"/>
    </source>
</evidence>
<dbReference type="EMBL" id="JANAWD010000589">
    <property type="protein sequence ID" value="KAJ3477496.1"/>
    <property type="molecule type" value="Genomic_DNA"/>
</dbReference>
<dbReference type="InterPro" id="IPR032675">
    <property type="entry name" value="LRR_dom_sf"/>
</dbReference>